<accession>A0A857JN10</accession>
<name>A0A857JN10_9ALTE</name>
<dbReference type="EMBL" id="CP047656">
    <property type="protein sequence ID" value="QHJ12896.1"/>
    <property type="molecule type" value="Genomic_DNA"/>
</dbReference>
<evidence type="ECO:0000256" key="3">
    <source>
        <dbReference type="ARBA" id="ARBA00022692"/>
    </source>
</evidence>
<evidence type="ECO:0000313" key="9">
    <source>
        <dbReference type="Proteomes" id="UP000464524"/>
    </source>
</evidence>
<reference evidence="8 9" key="1">
    <citation type="submission" date="2019-12" db="EMBL/GenBank/DDBJ databases">
        <title>Genome sequencing and assembly of endphytes of Porphyra tenera.</title>
        <authorList>
            <person name="Park J.M."/>
            <person name="Shin R."/>
            <person name="Jo S.H."/>
        </authorList>
    </citation>
    <scope>NUCLEOTIDE SEQUENCE [LARGE SCALE GENOMIC DNA]</scope>
    <source>
        <strain evidence="8 9">GPM4</strain>
    </source>
</reference>
<evidence type="ECO:0000256" key="2">
    <source>
        <dbReference type="ARBA" id="ARBA00022475"/>
    </source>
</evidence>
<dbReference type="OrthoDB" id="9803543at2"/>
<evidence type="ECO:0000256" key="1">
    <source>
        <dbReference type="ARBA" id="ARBA00004651"/>
    </source>
</evidence>
<gene>
    <name evidence="8" type="ORF">FX988_03154</name>
</gene>
<dbReference type="InterPro" id="IPR051539">
    <property type="entry name" value="T4SS-coupling_protein"/>
</dbReference>
<dbReference type="SUPFAM" id="SSF52540">
    <property type="entry name" value="P-loop containing nucleoside triphosphate hydrolases"/>
    <property type="match status" value="1"/>
</dbReference>
<feature type="transmembrane region" description="Helical" evidence="6">
    <location>
        <begin position="85"/>
        <end position="104"/>
    </location>
</feature>
<dbReference type="AlphaFoldDB" id="A0A857JN10"/>
<comment type="subcellular location">
    <subcellularLocation>
        <location evidence="1">Cell membrane</location>
        <topology evidence="1">Multi-pass membrane protein</topology>
    </subcellularLocation>
</comment>
<sequence length="584" mass="65808">MISSTPPSHSRQNWAFIVSVSSVIWISSFLLSLTFVWNWIGDLTPIKQHAAYWVSPIKALFVDVGKQNWSEYWAFVDKNDLWLELTFYFLFALSVATFTAYLIIKHLYVDGGQSSYFHVNGPQLFQFKTALQHALRKAKEEASPLGLKLHPKLQISKRRESGNVLVLGNQGTGKTVFILSLIEQVIKRGERVFIYDEKREFTAQFFDEATTVLIAPWDKRGTPWNIQADAHNAVLAKLIADQLIPDSKDPLWSEGARSIFAGMITILNRTKEQWGWVELANMMLLNESKLRGLLGEYYPRAQRFIVEESKTTQSFFAQLDGSLGWIHTLAEAWPKAFENGFSMKEWVEDPNSNKPIIIVQADKRYKDIGAPVANTLIRLMTSHILSQTNCSSRELWLFIDELANLPKNEALGEWMSLGRSKGCRICGGTQSISQLKEIYSDNGADTLLNMFTIFASMRLGAAGETAPYTAKVFGERVVERRTSSAGPTGNASQNWHGETVPIVRASDLVHLPQPDSKGVVGYILIPGYKAVYKLRWPYPKIPMLSEEHCPANWVNNHKSQSIEKAGSTVGISRLESVKNKRAKS</sequence>
<keyword evidence="9" id="KW-1185">Reference proteome</keyword>
<feature type="domain" description="Type IV secretion system coupling protein TraD DNA-binding" evidence="7">
    <location>
        <begin position="150"/>
        <end position="513"/>
    </location>
</feature>
<dbReference type="PANTHER" id="PTHR37937:SF1">
    <property type="entry name" value="CONJUGATIVE TRANSFER: DNA TRANSPORT"/>
    <property type="match status" value="1"/>
</dbReference>
<dbReference type="Proteomes" id="UP000464524">
    <property type="component" value="Chromosome"/>
</dbReference>
<keyword evidence="2" id="KW-1003">Cell membrane</keyword>
<keyword evidence="3 6" id="KW-0812">Transmembrane</keyword>
<dbReference type="CDD" id="cd01127">
    <property type="entry name" value="TrwB_TraG_TraD_VirD4"/>
    <property type="match status" value="1"/>
</dbReference>
<keyword evidence="5 6" id="KW-0472">Membrane</keyword>
<dbReference type="GO" id="GO:0005886">
    <property type="term" value="C:plasma membrane"/>
    <property type="evidence" value="ECO:0007669"/>
    <property type="project" value="UniProtKB-SubCell"/>
</dbReference>
<evidence type="ECO:0000256" key="4">
    <source>
        <dbReference type="ARBA" id="ARBA00022989"/>
    </source>
</evidence>
<dbReference type="InterPro" id="IPR019476">
    <property type="entry name" value="T4SS_TraD_DNA-bd"/>
</dbReference>
<dbReference type="KEGG" id="pmes:FX988_03154"/>
<dbReference type="PANTHER" id="PTHR37937">
    <property type="entry name" value="CONJUGATIVE TRANSFER: DNA TRANSPORT"/>
    <property type="match status" value="1"/>
</dbReference>
<dbReference type="RefSeq" id="WP_160181051.1">
    <property type="nucleotide sequence ID" value="NZ_CP047656.1"/>
</dbReference>
<evidence type="ECO:0000259" key="7">
    <source>
        <dbReference type="Pfam" id="PF10412"/>
    </source>
</evidence>
<evidence type="ECO:0000256" key="6">
    <source>
        <dbReference type="SAM" id="Phobius"/>
    </source>
</evidence>
<evidence type="ECO:0000256" key="5">
    <source>
        <dbReference type="ARBA" id="ARBA00023136"/>
    </source>
</evidence>
<dbReference type="Gene3D" id="3.40.50.300">
    <property type="entry name" value="P-loop containing nucleotide triphosphate hydrolases"/>
    <property type="match status" value="2"/>
</dbReference>
<dbReference type="Pfam" id="PF10412">
    <property type="entry name" value="TrwB_AAD_bind"/>
    <property type="match status" value="1"/>
</dbReference>
<protein>
    <submittedName>
        <fullName evidence="8">Coupling protein TraD</fullName>
    </submittedName>
</protein>
<organism evidence="8 9">
    <name type="scientific">Paraglaciecola mesophila</name>
    <dbReference type="NCBI Taxonomy" id="197222"/>
    <lineage>
        <taxon>Bacteria</taxon>
        <taxon>Pseudomonadati</taxon>
        <taxon>Pseudomonadota</taxon>
        <taxon>Gammaproteobacteria</taxon>
        <taxon>Alteromonadales</taxon>
        <taxon>Alteromonadaceae</taxon>
        <taxon>Paraglaciecola</taxon>
    </lineage>
</organism>
<evidence type="ECO:0000313" key="8">
    <source>
        <dbReference type="EMBL" id="QHJ12896.1"/>
    </source>
</evidence>
<proteinExistence type="predicted"/>
<feature type="transmembrane region" description="Helical" evidence="6">
    <location>
        <begin position="14"/>
        <end position="40"/>
    </location>
</feature>
<keyword evidence="4 6" id="KW-1133">Transmembrane helix</keyword>
<dbReference type="InterPro" id="IPR027417">
    <property type="entry name" value="P-loop_NTPase"/>
</dbReference>